<accession>A0A183P9Q6</accession>
<sequence>MVTSFLGHFACRKTKLCSRHCYHWYPLPSRYLLSLKAFRRRQTYGYKRSCREPTQTSTSLCQENEHISYHGDERQKTYFYERSLNDQCGRNIVVSSGIQDARFVLLGARQLDVPASHSSCSPQDSNPVLFASNVIASST</sequence>
<evidence type="ECO:0000313" key="2">
    <source>
        <dbReference type="Proteomes" id="UP000269396"/>
    </source>
</evidence>
<dbReference type="Proteomes" id="UP000269396">
    <property type="component" value="Unassembled WGS sequence"/>
</dbReference>
<reference evidence="1 2" key="1">
    <citation type="submission" date="2018-11" db="EMBL/GenBank/DDBJ databases">
        <authorList>
            <consortium name="Pathogen Informatics"/>
        </authorList>
    </citation>
    <scope>NUCLEOTIDE SEQUENCE [LARGE SCALE GENOMIC DNA]</scope>
    <source>
        <strain>Denwood</strain>
        <strain evidence="2">Zambia</strain>
    </source>
</reference>
<gene>
    <name evidence="1" type="ORF">SMTD_LOCUS11092</name>
</gene>
<dbReference type="EMBL" id="UZAL01031154">
    <property type="protein sequence ID" value="VDP57047.1"/>
    <property type="molecule type" value="Genomic_DNA"/>
</dbReference>
<keyword evidence="2" id="KW-1185">Reference proteome</keyword>
<evidence type="ECO:0000313" key="1">
    <source>
        <dbReference type="EMBL" id="VDP57047.1"/>
    </source>
</evidence>
<name>A0A183P9Q6_9TREM</name>
<dbReference type="AlphaFoldDB" id="A0A183P9Q6"/>
<organism evidence="1 2">
    <name type="scientific">Schistosoma mattheei</name>
    <dbReference type="NCBI Taxonomy" id="31246"/>
    <lineage>
        <taxon>Eukaryota</taxon>
        <taxon>Metazoa</taxon>
        <taxon>Spiralia</taxon>
        <taxon>Lophotrochozoa</taxon>
        <taxon>Platyhelminthes</taxon>
        <taxon>Trematoda</taxon>
        <taxon>Digenea</taxon>
        <taxon>Strigeidida</taxon>
        <taxon>Schistosomatoidea</taxon>
        <taxon>Schistosomatidae</taxon>
        <taxon>Schistosoma</taxon>
    </lineage>
</organism>
<protein>
    <submittedName>
        <fullName evidence="1">Uncharacterized protein</fullName>
    </submittedName>
</protein>
<proteinExistence type="predicted"/>